<keyword evidence="1" id="KW-0472">Membrane</keyword>
<evidence type="ECO:0008006" key="5">
    <source>
        <dbReference type="Google" id="ProtNLM"/>
    </source>
</evidence>
<organism evidence="3 4">
    <name type="scientific">Leptidea sinapis</name>
    <dbReference type="NCBI Taxonomy" id="189913"/>
    <lineage>
        <taxon>Eukaryota</taxon>
        <taxon>Metazoa</taxon>
        <taxon>Ecdysozoa</taxon>
        <taxon>Arthropoda</taxon>
        <taxon>Hexapoda</taxon>
        <taxon>Insecta</taxon>
        <taxon>Pterygota</taxon>
        <taxon>Neoptera</taxon>
        <taxon>Endopterygota</taxon>
        <taxon>Lepidoptera</taxon>
        <taxon>Glossata</taxon>
        <taxon>Ditrysia</taxon>
        <taxon>Papilionoidea</taxon>
        <taxon>Pieridae</taxon>
        <taxon>Dismorphiinae</taxon>
        <taxon>Leptidea</taxon>
    </lineage>
</organism>
<accession>A0A5E4QXK4</accession>
<feature type="signal peptide" evidence="2">
    <location>
        <begin position="1"/>
        <end position="18"/>
    </location>
</feature>
<dbReference type="AlphaFoldDB" id="A0A5E4QXK4"/>
<keyword evidence="1" id="KW-0812">Transmembrane</keyword>
<proteinExistence type="predicted"/>
<keyword evidence="1" id="KW-1133">Transmembrane helix</keyword>
<dbReference type="EMBL" id="FZQP02006055">
    <property type="protein sequence ID" value="VVD02407.1"/>
    <property type="molecule type" value="Genomic_DNA"/>
</dbReference>
<dbReference type="PANTHER" id="PTHR15256">
    <property type="entry name" value="INTEGRAL MEMBRANE PROTEIN DGCR2/IDD"/>
    <property type="match status" value="1"/>
</dbReference>
<evidence type="ECO:0000256" key="2">
    <source>
        <dbReference type="SAM" id="SignalP"/>
    </source>
</evidence>
<feature type="transmembrane region" description="Helical" evidence="1">
    <location>
        <begin position="88"/>
        <end position="108"/>
    </location>
</feature>
<gene>
    <name evidence="3" type="ORF">LSINAPIS_LOCUS12627</name>
</gene>
<protein>
    <recommendedName>
        <fullName evidence="5">VWFC domain-containing protein</fullName>
    </recommendedName>
</protein>
<sequence length="199" mass="21537">MITKLVLCFAIHYISVSAQDCTDLHGRSVSNGVHYIPGPDTCTLCVCDNGLPKVCKADCRSFRVGTTCCEFICLDDVVKPVEGVEGNLRVAAGGTACFVLLIIAFIVYKVRKQKRLNLPHGEDRRSLNSIGEVTILSILLTRRRSQYISGSIGYMGSGCETAPGTWKPSGQYLPRGEAPPPYDEAIAQSVVRSGNQKPA</sequence>
<feature type="chain" id="PRO_5022878477" description="VWFC domain-containing protein" evidence="2">
    <location>
        <begin position="19"/>
        <end position="199"/>
    </location>
</feature>
<keyword evidence="4" id="KW-1185">Reference proteome</keyword>
<dbReference type="PANTHER" id="PTHR15256:SF6">
    <property type="entry name" value="INTEGRAL MEMBRANE PROTEIN DGCR2_IDD"/>
    <property type="match status" value="1"/>
</dbReference>
<evidence type="ECO:0000256" key="1">
    <source>
        <dbReference type="SAM" id="Phobius"/>
    </source>
</evidence>
<evidence type="ECO:0000313" key="4">
    <source>
        <dbReference type="Proteomes" id="UP000324832"/>
    </source>
</evidence>
<reference evidence="3 4" key="1">
    <citation type="submission" date="2017-07" db="EMBL/GenBank/DDBJ databases">
        <authorList>
            <person name="Talla V."/>
            <person name="Backstrom N."/>
        </authorList>
    </citation>
    <scope>NUCLEOTIDE SEQUENCE [LARGE SCALE GENOMIC DNA]</scope>
</reference>
<dbReference type="GO" id="GO:0016020">
    <property type="term" value="C:membrane"/>
    <property type="evidence" value="ECO:0007669"/>
    <property type="project" value="TreeGrafter"/>
</dbReference>
<evidence type="ECO:0000313" key="3">
    <source>
        <dbReference type="EMBL" id="VVD02407.1"/>
    </source>
</evidence>
<dbReference type="Proteomes" id="UP000324832">
    <property type="component" value="Unassembled WGS sequence"/>
</dbReference>
<keyword evidence="2" id="KW-0732">Signal</keyword>
<name>A0A5E4QXK4_9NEOP</name>
<dbReference type="InterPro" id="IPR042378">
    <property type="entry name" value="IDD"/>
</dbReference>